<dbReference type="RefSeq" id="WP_163951332.1">
    <property type="nucleotide sequence ID" value="NZ_JAAFZH010000007.1"/>
</dbReference>
<reference evidence="1 2" key="1">
    <citation type="submission" date="2020-02" db="EMBL/GenBank/DDBJ databases">
        <title>Draft genome sequence of two Spirosoma agri KCTC 52727 and Spirosoma terrae KCTC 52035.</title>
        <authorList>
            <person name="Rojas J."/>
            <person name="Ambika Manirajan B."/>
            <person name="Suarez C."/>
            <person name="Ratering S."/>
            <person name="Schnell S."/>
        </authorList>
    </citation>
    <scope>NUCLEOTIDE SEQUENCE [LARGE SCALE GENOMIC DNA]</scope>
    <source>
        <strain evidence="1 2">KCTC 52035</strain>
    </source>
</reference>
<name>A0A6L9LDV3_9BACT</name>
<evidence type="ECO:0000313" key="2">
    <source>
        <dbReference type="Proteomes" id="UP000474175"/>
    </source>
</evidence>
<evidence type="ECO:0008006" key="3">
    <source>
        <dbReference type="Google" id="ProtNLM"/>
    </source>
</evidence>
<sequence length="216" mass="25013">MKSKWLHVKTVRNFLADQLSLLRQYRHLYTRESGFSIPPDYANAVRVRVLMNAQNEVVGGFCVNTGQTAFRYIGFDPEKAQQALADRGLVLSELSEITGIVFGPKIRRSQRQWLYARMAFDLLLSRKSVIMGGSFIPAIRRVQKQLMRHTLYTTTLPITRPDGQVHMMELEVYYVFRHEVLSVLSQFLFKDVVKQLRSTVKSVSTYRVNQNEHSVQ</sequence>
<keyword evidence="2" id="KW-1185">Reference proteome</keyword>
<comment type="caution">
    <text evidence="1">The sequence shown here is derived from an EMBL/GenBank/DDBJ whole genome shotgun (WGS) entry which is preliminary data.</text>
</comment>
<proteinExistence type="predicted"/>
<dbReference type="AlphaFoldDB" id="A0A6L9LDV3"/>
<dbReference type="EMBL" id="JAAFZH010000007">
    <property type="protein sequence ID" value="NDU96688.1"/>
    <property type="molecule type" value="Genomic_DNA"/>
</dbReference>
<protein>
    <recommendedName>
        <fullName evidence="3">GNAT family N-acetyltransferase</fullName>
    </recommendedName>
</protein>
<accession>A0A6L9LDV3</accession>
<dbReference type="Proteomes" id="UP000474175">
    <property type="component" value="Unassembled WGS sequence"/>
</dbReference>
<gene>
    <name evidence="1" type="ORF">GK108_17530</name>
</gene>
<evidence type="ECO:0000313" key="1">
    <source>
        <dbReference type="EMBL" id="NDU96688.1"/>
    </source>
</evidence>
<organism evidence="1 2">
    <name type="scientific">Spirosoma terrae</name>
    <dbReference type="NCBI Taxonomy" id="1968276"/>
    <lineage>
        <taxon>Bacteria</taxon>
        <taxon>Pseudomonadati</taxon>
        <taxon>Bacteroidota</taxon>
        <taxon>Cytophagia</taxon>
        <taxon>Cytophagales</taxon>
        <taxon>Cytophagaceae</taxon>
        <taxon>Spirosoma</taxon>
    </lineage>
</organism>